<dbReference type="RefSeq" id="WP_204807945.1">
    <property type="nucleotide sequence ID" value="NZ_BAAAIY010000003.1"/>
</dbReference>
<evidence type="ECO:0000313" key="2">
    <source>
        <dbReference type="EMBL" id="MFC6424144.1"/>
    </source>
</evidence>
<feature type="transmembrane region" description="Helical" evidence="1">
    <location>
        <begin position="133"/>
        <end position="153"/>
    </location>
</feature>
<name>A0ABW1X690_9CELL</name>
<keyword evidence="1" id="KW-0472">Membrane</keyword>
<organism evidence="2 3">
    <name type="scientific">Oerskovia paurometabola</name>
    <dbReference type="NCBI Taxonomy" id="162170"/>
    <lineage>
        <taxon>Bacteria</taxon>
        <taxon>Bacillati</taxon>
        <taxon>Actinomycetota</taxon>
        <taxon>Actinomycetes</taxon>
        <taxon>Micrococcales</taxon>
        <taxon>Cellulomonadaceae</taxon>
        <taxon>Oerskovia</taxon>
    </lineage>
</organism>
<comment type="caution">
    <text evidence="2">The sequence shown here is derived from an EMBL/GenBank/DDBJ whole genome shotgun (WGS) entry which is preliminary data.</text>
</comment>
<feature type="transmembrane region" description="Helical" evidence="1">
    <location>
        <begin position="81"/>
        <end position="103"/>
    </location>
</feature>
<dbReference type="Proteomes" id="UP001596305">
    <property type="component" value="Unassembled WGS sequence"/>
</dbReference>
<dbReference type="EMBL" id="JBHSTM010000003">
    <property type="protein sequence ID" value="MFC6424144.1"/>
    <property type="molecule type" value="Genomic_DNA"/>
</dbReference>
<feature type="transmembrane region" description="Helical" evidence="1">
    <location>
        <begin position="405"/>
        <end position="423"/>
    </location>
</feature>
<feature type="transmembrane region" description="Helical" evidence="1">
    <location>
        <begin position="183"/>
        <end position="202"/>
    </location>
</feature>
<proteinExistence type="predicted"/>
<reference evidence="3" key="1">
    <citation type="journal article" date="2019" name="Int. J. Syst. Evol. Microbiol.">
        <title>The Global Catalogue of Microorganisms (GCM) 10K type strain sequencing project: providing services to taxonomists for standard genome sequencing and annotation.</title>
        <authorList>
            <consortium name="The Broad Institute Genomics Platform"/>
            <consortium name="The Broad Institute Genome Sequencing Center for Infectious Disease"/>
            <person name="Wu L."/>
            <person name="Ma J."/>
        </authorList>
    </citation>
    <scope>NUCLEOTIDE SEQUENCE [LARGE SCALE GENOMIC DNA]</scope>
    <source>
        <strain evidence="3">CCUG 47105</strain>
    </source>
</reference>
<feature type="transmembrane region" description="Helical" evidence="1">
    <location>
        <begin position="376"/>
        <end position="393"/>
    </location>
</feature>
<feature type="transmembrane region" description="Helical" evidence="1">
    <location>
        <begin position="110"/>
        <end position="127"/>
    </location>
</feature>
<sequence>MLSLLAVFYVFRWTLDTLRAPLGYGDLLPAYAMSGMWSNGTPFGDNSLGFPHGMHLPYFPTGDLTQNLMTAGFSLLTENPFLPLNLVFVASFPLTAVAALWTLRIAGLRGPLAVVLAVGLTTIPYHWLRVEHVYLATMYSAVLGVALALLVGSGRFSEALRTRDYPALIGTAAAAFVVGSSGIYYACFAILLVAFACLYRAFRGDGWAVVLRGALPAVTIMLVLAAVLLPATLWTRANPALSAVAERAPVESVEYSGALAFTMLPAPFTDFPGLGPLVRFVEEAYAQAYVIDTSGVLWNANSGSVLTTLLIVFTVVGALVVRRRSHARATPTPERRTVSLGLVTTLMTGALLFFVPWGLNYLFALSISSQLRGWDRLVPVVLTLVVVAGAVVWRDMFPSVTRSGWIVALVCAAIVLLDSVTPYRAVFDAWSSAGITERDSGLSYAADLNEDLPGTCGVLQLPYVAYPEVPPVADLSAYGHLLPALTNPAKYWSFGAMKETPDSVWLEQLGADIDASELPELSEAGFCAVHVDWRGYSDEDAAAFAASIQQLLGPPVAVGHGGDWSAFPLPSPNGP</sequence>
<keyword evidence="3" id="KW-1185">Reference proteome</keyword>
<keyword evidence="1" id="KW-0812">Transmembrane</keyword>
<evidence type="ECO:0000313" key="3">
    <source>
        <dbReference type="Proteomes" id="UP001596305"/>
    </source>
</evidence>
<keyword evidence="1" id="KW-1133">Transmembrane helix</keyword>
<evidence type="ECO:0000256" key="1">
    <source>
        <dbReference type="SAM" id="Phobius"/>
    </source>
</evidence>
<feature type="transmembrane region" description="Helical" evidence="1">
    <location>
        <begin position="214"/>
        <end position="234"/>
    </location>
</feature>
<gene>
    <name evidence="2" type="ORF">ACFP71_04855</name>
</gene>
<evidence type="ECO:0008006" key="4">
    <source>
        <dbReference type="Google" id="ProtNLM"/>
    </source>
</evidence>
<feature type="transmembrane region" description="Helical" evidence="1">
    <location>
        <begin position="342"/>
        <end position="364"/>
    </location>
</feature>
<accession>A0ABW1X690</accession>
<protein>
    <recommendedName>
        <fullName evidence="4">Glycosyltransferase RgtA/B/C/D-like domain-containing protein</fullName>
    </recommendedName>
</protein>
<feature type="transmembrane region" description="Helical" evidence="1">
    <location>
        <begin position="303"/>
        <end position="321"/>
    </location>
</feature>